<keyword evidence="3" id="KW-1185">Reference proteome</keyword>
<evidence type="ECO:0008006" key="4">
    <source>
        <dbReference type="Google" id="ProtNLM"/>
    </source>
</evidence>
<comment type="caution">
    <text evidence="2">The sequence shown here is derived from an EMBL/GenBank/DDBJ whole genome shotgun (WGS) entry which is preliminary data.</text>
</comment>
<dbReference type="Proteomes" id="UP000233535">
    <property type="component" value="Unassembled WGS sequence"/>
</dbReference>
<protein>
    <recommendedName>
        <fullName evidence="4">HTH cro/C1-type domain-containing protein</fullName>
    </recommendedName>
</protein>
<gene>
    <name evidence="2" type="ORF">BZG02_10605</name>
</gene>
<keyword evidence="1" id="KW-0175">Coiled coil</keyword>
<dbReference type="EMBL" id="MVDD01000006">
    <property type="protein sequence ID" value="PKQ63196.1"/>
    <property type="molecule type" value="Genomic_DNA"/>
</dbReference>
<dbReference type="AlphaFoldDB" id="A0A2N3HYP2"/>
<name>A0A2N3HYP2_9BACT</name>
<organism evidence="2 3">
    <name type="scientific">Labilibaculum filiforme</name>
    <dbReference type="NCBI Taxonomy" id="1940526"/>
    <lineage>
        <taxon>Bacteria</taxon>
        <taxon>Pseudomonadati</taxon>
        <taxon>Bacteroidota</taxon>
        <taxon>Bacteroidia</taxon>
        <taxon>Marinilabiliales</taxon>
        <taxon>Marinifilaceae</taxon>
        <taxon>Labilibaculum</taxon>
    </lineage>
</organism>
<proteinExistence type="predicted"/>
<evidence type="ECO:0000313" key="3">
    <source>
        <dbReference type="Proteomes" id="UP000233535"/>
    </source>
</evidence>
<accession>A0A2N3HYP2</accession>
<dbReference type="RefSeq" id="WP_101261404.1">
    <property type="nucleotide sequence ID" value="NZ_MVDD01000006.1"/>
</dbReference>
<dbReference type="OrthoDB" id="1122280at2"/>
<feature type="coiled-coil region" evidence="1">
    <location>
        <begin position="90"/>
        <end position="117"/>
    </location>
</feature>
<reference evidence="2 3" key="1">
    <citation type="journal article" date="2017" name="Front. Microbiol.">
        <title>Labilibaculum manganireducens gen. nov., sp. nov. and Labilibaculum filiforme sp. nov., Novel Bacteroidetes Isolated from Subsurface Sediments of the Baltic Sea.</title>
        <authorList>
            <person name="Vandieken V."/>
            <person name="Marshall I.P."/>
            <person name="Niemann H."/>
            <person name="Engelen B."/>
            <person name="Cypionka H."/>
        </authorList>
    </citation>
    <scope>NUCLEOTIDE SEQUENCE [LARGE SCALE GENOMIC DNA]</scope>
    <source>
        <strain evidence="2 3">59.16B</strain>
    </source>
</reference>
<evidence type="ECO:0000313" key="2">
    <source>
        <dbReference type="EMBL" id="PKQ63196.1"/>
    </source>
</evidence>
<sequence length="123" mass="14366">MNQKIEDALFSINKKIVNVLHEKGETVSSLARKINIRPVTLRQQLERPTLQVNRLWSICHAMKINFFQEIANSYEQETLNNADDIDGTEYINIQKELQEKCEQLELLKNENKTLKEVIQLLKG</sequence>
<evidence type="ECO:0000256" key="1">
    <source>
        <dbReference type="SAM" id="Coils"/>
    </source>
</evidence>